<dbReference type="CDD" id="cd16143">
    <property type="entry name" value="ARS_like"/>
    <property type="match status" value="1"/>
</dbReference>
<dbReference type="SUPFAM" id="SSF53649">
    <property type="entry name" value="Alkaline phosphatase-like"/>
    <property type="match status" value="1"/>
</dbReference>
<protein>
    <submittedName>
        <fullName evidence="6">Arylsulfatase A-like enzyme</fullName>
    </submittedName>
</protein>
<reference evidence="6 7" key="1">
    <citation type="submission" date="2018-03" db="EMBL/GenBank/DDBJ databases">
        <title>Genomic Encyclopedia of Archaeal and Bacterial Type Strains, Phase II (KMG-II): from individual species to whole genera.</title>
        <authorList>
            <person name="Goeker M."/>
        </authorList>
    </citation>
    <scope>NUCLEOTIDE SEQUENCE [LARGE SCALE GENOMIC DNA]</scope>
    <source>
        <strain evidence="6 7">DSM 45211</strain>
    </source>
</reference>
<dbReference type="Proteomes" id="UP000243528">
    <property type="component" value="Unassembled WGS sequence"/>
</dbReference>
<dbReference type="InterPro" id="IPR024607">
    <property type="entry name" value="Sulfatase_CS"/>
</dbReference>
<keyword evidence="4" id="KW-0106">Calcium</keyword>
<dbReference type="GO" id="GO:0004065">
    <property type="term" value="F:arylsulfatase activity"/>
    <property type="evidence" value="ECO:0007669"/>
    <property type="project" value="TreeGrafter"/>
</dbReference>
<dbReference type="Gene3D" id="3.40.720.10">
    <property type="entry name" value="Alkaline Phosphatase, subunit A"/>
    <property type="match status" value="1"/>
</dbReference>
<sequence>MTDGSGTVADATGKPNIVYILADDMGYGDMRRNNADGKIPTPNLDRLARQGMRFTDAHAGSSVCTPSRYSLLTGCYAWRSRLKSGIVWPWDGSLIEPGRPTVASLLRDSGYRTACIGKWHLGWDWPTHDGRHPNDTLRYGVLTTEENAKREAFAENVDFAGRIRGGPVDHGFDTYFGVDVPNFPPYAWFADDRLTQQPTEQKPPEMYGRNGPAVPGWSLEEMVPEFTRRAAELIEAHATPDTDPEQRPLFLYLPLTSPHSPIVPNAQFRGKSGIGAYGDFVCEVDWVVGEVMDALERAGASDNTLLIFASDNGPEDHTKDDEGAYQRIRATGHASMGPLRGIKRDAWEGGHRVPMLARWPRIVPASTSCDQIVCLSDLMATCADIVGATHDTAEDSVSMLPLLRGRVDEPTRDDVIHHSETGTFAIRHGRWVFIDAPTGDENGEPADFARARGYQPHDFPGELYDIDDDLLQRRNRYGERPDVVDMLSARLSGLVRG</sequence>
<evidence type="ECO:0000256" key="4">
    <source>
        <dbReference type="ARBA" id="ARBA00022837"/>
    </source>
</evidence>
<evidence type="ECO:0000256" key="1">
    <source>
        <dbReference type="ARBA" id="ARBA00008779"/>
    </source>
</evidence>
<dbReference type="InterPro" id="IPR017850">
    <property type="entry name" value="Alkaline_phosphatase_core_sf"/>
</dbReference>
<dbReference type="InterPro" id="IPR000917">
    <property type="entry name" value="Sulfatase_N"/>
</dbReference>
<dbReference type="EMBL" id="PYGE01000004">
    <property type="protein sequence ID" value="PSL05261.1"/>
    <property type="molecule type" value="Genomic_DNA"/>
</dbReference>
<accession>A0A2P8E716</accession>
<dbReference type="Pfam" id="PF00884">
    <property type="entry name" value="Sulfatase"/>
    <property type="match status" value="1"/>
</dbReference>
<dbReference type="GO" id="GO:0046872">
    <property type="term" value="F:metal ion binding"/>
    <property type="evidence" value="ECO:0007669"/>
    <property type="project" value="UniProtKB-KW"/>
</dbReference>
<gene>
    <name evidence="6" type="ORF">CLV30_104127</name>
</gene>
<keyword evidence="2" id="KW-0479">Metal-binding</keyword>
<evidence type="ECO:0000256" key="2">
    <source>
        <dbReference type="ARBA" id="ARBA00022723"/>
    </source>
</evidence>
<dbReference type="PROSITE" id="PS00149">
    <property type="entry name" value="SULFATASE_2"/>
    <property type="match status" value="1"/>
</dbReference>
<evidence type="ECO:0000313" key="6">
    <source>
        <dbReference type="EMBL" id="PSL05261.1"/>
    </source>
</evidence>
<dbReference type="RefSeq" id="WP_165358469.1">
    <property type="nucleotide sequence ID" value="NZ_ML142899.1"/>
</dbReference>
<evidence type="ECO:0000256" key="3">
    <source>
        <dbReference type="ARBA" id="ARBA00022801"/>
    </source>
</evidence>
<keyword evidence="7" id="KW-1185">Reference proteome</keyword>
<comment type="caution">
    <text evidence="6">The sequence shown here is derived from an EMBL/GenBank/DDBJ whole genome shotgun (WGS) entry which is preliminary data.</text>
</comment>
<comment type="similarity">
    <text evidence="1">Belongs to the sulfatase family.</text>
</comment>
<dbReference type="PROSITE" id="PS00523">
    <property type="entry name" value="SULFATASE_1"/>
    <property type="match status" value="1"/>
</dbReference>
<evidence type="ECO:0000313" key="7">
    <source>
        <dbReference type="Proteomes" id="UP000243528"/>
    </source>
</evidence>
<proteinExistence type="inferred from homology"/>
<dbReference type="PANTHER" id="PTHR42693:SF53">
    <property type="entry name" value="ENDO-4-O-SULFATASE"/>
    <property type="match status" value="1"/>
</dbReference>
<dbReference type="PANTHER" id="PTHR42693">
    <property type="entry name" value="ARYLSULFATASE FAMILY MEMBER"/>
    <property type="match status" value="1"/>
</dbReference>
<organism evidence="6 7">
    <name type="scientific">Haloactinopolyspora alba</name>
    <dbReference type="NCBI Taxonomy" id="648780"/>
    <lineage>
        <taxon>Bacteria</taxon>
        <taxon>Bacillati</taxon>
        <taxon>Actinomycetota</taxon>
        <taxon>Actinomycetes</taxon>
        <taxon>Jiangellales</taxon>
        <taxon>Jiangellaceae</taxon>
        <taxon>Haloactinopolyspora</taxon>
    </lineage>
</organism>
<feature type="domain" description="Sulfatase N-terminal" evidence="5">
    <location>
        <begin position="15"/>
        <end position="387"/>
    </location>
</feature>
<dbReference type="InterPro" id="IPR050738">
    <property type="entry name" value="Sulfatase"/>
</dbReference>
<dbReference type="AlphaFoldDB" id="A0A2P8E716"/>
<evidence type="ECO:0000259" key="5">
    <source>
        <dbReference type="Pfam" id="PF00884"/>
    </source>
</evidence>
<name>A0A2P8E716_9ACTN</name>
<dbReference type="Gene3D" id="3.30.1120.10">
    <property type="match status" value="1"/>
</dbReference>
<keyword evidence="3" id="KW-0378">Hydrolase</keyword>